<protein>
    <submittedName>
        <fullName evidence="4">Cell division protein ZapB</fullName>
    </submittedName>
</protein>
<evidence type="ECO:0000313" key="5">
    <source>
        <dbReference type="EMBL" id="MCS5712526.1"/>
    </source>
</evidence>
<dbReference type="InterPro" id="IPR009252">
    <property type="entry name" value="Cell_div_ZapB"/>
</dbReference>
<comment type="caution">
    <text evidence="4">The sequence shown here is derived from an EMBL/GenBank/DDBJ whole genome shotgun (WGS) entry which is preliminary data.</text>
</comment>
<keyword evidence="2" id="KW-0131">Cell cycle</keyword>
<dbReference type="Pfam" id="PF06005">
    <property type="entry name" value="ZapB"/>
    <property type="match status" value="1"/>
</dbReference>
<dbReference type="Proteomes" id="UP000051497">
    <property type="component" value="Unassembled WGS sequence"/>
</dbReference>
<evidence type="ECO:0000313" key="6">
    <source>
        <dbReference type="Proteomes" id="UP000051497"/>
    </source>
</evidence>
<evidence type="ECO:0000256" key="3">
    <source>
        <dbReference type="SAM" id="Coils"/>
    </source>
</evidence>
<keyword evidence="1 3" id="KW-0175">Coiled coil</keyword>
<evidence type="ECO:0000313" key="4">
    <source>
        <dbReference type="EMBL" id="KRG22273.1"/>
    </source>
</evidence>
<dbReference type="Gene3D" id="1.20.5.340">
    <property type="match status" value="1"/>
</dbReference>
<dbReference type="GO" id="GO:0005737">
    <property type="term" value="C:cytoplasm"/>
    <property type="evidence" value="ECO:0007669"/>
    <property type="project" value="InterPro"/>
</dbReference>
<keyword evidence="4" id="KW-0132">Cell division</keyword>
<feature type="coiled-coil region" evidence="3">
    <location>
        <begin position="6"/>
        <end position="61"/>
    </location>
</feature>
<accession>A0A0Q9YZU7</accession>
<reference evidence="5" key="2">
    <citation type="journal article" date="2016" name="Genome Announc.">
        <title>Draft Genome Sequences of Two Novel Amoeba-Resistant Intranuclear Bacteria, 'Candidatus Berkiella cookevillensis' and 'Candidatus Berkiella aquae'.</title>
        <authorList>
            <person name="Mehari Y.T."/>
            <person name="Arivett B.A."/>
            <person name="Farone A.L."/>
            <person name="Gunderson J.H."/>
            <person name="Farone M.B."/>
        </authorList>
    </citation>
    <scope>NUCLEOTIDE SEQUENCE</scope>
    <source>
        <strain evidence="5">HT99</strain>
    </source>
</reference>
<sequence length="80" mass="9435">MTTDLLQKLELKVANAVEVIELLRMQIEELETENTALKAEHDKWRRDLVSLIKRFDQIEEKPASASIHKMRTHEEEFMSV</sequence>
<reference evidence="5" key="3">
    <citation type="submission" date="2021-06" db="EMBL/GenBank/DDBJ databases">
        <title>Genomic Description and Analysis of Intracellular Bacteria, Candidatus Berkiella cookevillensis and Candidatus Berkiella aquae.</title>
        <authorList>
            <person name="Kidane D.T."/>
            <person name="Mehari Y.T."/>
            <person name="Rice F.C."/>
            <person name="Arivett B.A."/>
            <person name="Farone A.L."/>
            <person name="Berk S.G."/>
            <person name="Farone M.B."/>
        </authorList>
    </citation>
    <scope>NUCLEOTIDE SEQUENCE</scope>
    <source>
        <strain evidence="5">HT99</strain>
    </source>
</reference>
<dbReference type="EMBL" id="LKAJ02000001">
    <property type="protein sequence ID" value="MCS5712526.1"/>
    <property type="molecule type" value="Genomic_DNA"/>
</dbReference>
<evidence type="ECO:0000256" key="1">
    <source>
        <dbReference type="ARBA" id="ARBA00023054"/>
    </source>
</evidence>
<dbReference type="GO" id="GO:0043093">
    <property type="term" value="P:FtsZ-dependent cytokinesis"/>
    <property type="evidence" value="ECO:0007669"/>
    <property type="project" value="InterPro"/>
</dbReference>
<name>A0A0Q9YZU7_9GAMM</name>
<dbReference type="OrthoDB" id="6554593at2"/>
<dbReference type="STRING" id="295108.HT99x_00692"/>
<gene>
    <name evidence="4" type="primary">zapB</name>
    <name evidence="4" type="ORF">HT99x_00692</name>
    <name evidence="5" type="ORF">HT99x_013885</name>
</gene>
<keyword evidence="6" id="KW-1185">Reference proteome</keyword>
<organism evidence="4">
    <name type="scientific">Candidatus Berkiella aquae</name>
    <dbReference type="NCBI Taxonomy" id="295108"/>
    <lineage>
        <taxon>Bacteria</taxon>
        <taxon>Pseudomonadati</taxon>
        <taxon>Pseudomonadota</taxon>
        <taxon>Gammaproteobacteria</taxon>
        <taxon>Candidatus Berkiellales</taxon>
        <taxon>Candidatus Berkiellaceae</taxon>
        <taxon>Candidatus Berkiella</taxon>
    </lineage>
</organism>
<keyword evidence="2" id="KW-0717">Septation</keyword>
<proteinExistence type="predicted"/>
<reference evidence="4" key="1">
    <citation type="submission" date="2015-09" db="EMBL/GenBank/DDBJ databases">
        <title>Draft Genome Sequences of Two Novel Amoeba-resistant Intranuclear Bacteria, Candidatus Berkiella cookevillensis and Candidatus Berkiella aquae.</title>
        <authorList>
            <person name="Mehari Y.T."/>
            <person name="Arivett B.A."/>
            <person name="Farone A.L."/>
            <person name="Gunderson J.H."/>
            <person name="Farone M.B."/>
        </authorList>
    </citation>
    <scope>NUCLEOTIDE SEQUENCE [LARGE SCALE GENOMIC DNA]</scope>
    <source>
        <strain evidence="4">HT99</strain>
    </source>
</reference>
<dbReference type="GO" id="GO:0000917">
    <property type="term" value="P:division septum assembly"/>
    <property type="evidence" value="ECO:0007669"/>
    <property type="project" value="UniProtKB-KW"/>
</dbReference>
<evidence type="ECO:0000256" key="2">
    <source>
        <dbReference type="ARBA" id="ARBA00023210"/>
    </source>
</evidence>
<dbReference type="EMBL" id="LKAJ01000002">
    <property type="protein sequence ID" value="KRG22273.1"/>
    <property type="molecule type" value="Genomic_DNA"/>
</dbReference>
<dbReference type="RefSeq" id="WP_075065331.1">
    <property type="nucleotide sequence ID" value="NZ_LKAJ02000001.1"/>
</dbReference>
<dbReference type="AlphaFoldDB" id="A0A0Q9YZU7"/>